<evidence type="ECO:0000256" key="1">
    <source>
        <dbReference type="SAM" id="Phobius"/>
    </source>
</evidence>
<dbReference type="WBParaSite" id="GPUH_0000511601-mRNA-1">
    <property type="protein sequence ID" value="GPUH_0000511601-mRNA-1"/>
    <property type="gene ID" value="GPUH_0000511601"/>
</dbReference>
<reference evidence="4" key="1">
    <citation type="submission" date="2016-06" db="UniProtKB">
        <authorList>
            <consortium name="WormBaseParasite"/>
        </authorList>
    </citation>
    <scope>IDENTIFICATION</scope>
</reference>
<dbReference type="EMBL" id="UYRT01010382">
    <property type="protein sequence ID" value="VDK49107.1"/>
    <property type="molecule type" value="Genomic_DNA"/>
</dbReference>
<dbReference type="AlphaFoldDB" id="A0A183D8R8"/>
<keyword evidence="1" id="KW-0812">Transmembrane</keyword>
<name>A0A183D8R8_9BILA</name>
<evidence type="ECO:0000313" key="4">
    <source>
        <dbReference type="WBParaSite" id="GPUH_0000511601-mRNA-1"/>
    </source>
</evidence>
<organism evidence="4">
    <name type="scientific">Gongylonema pulchrum</name>
    <dbReference type="NCBI Taxonomy" id="637853"/>
    <lineage>
        <taxon>Eukaryota</taxon>
        <taxon>Metazoa</taxon>
        <taxon>Ecdysozoa</taxon>
        <taxon>Nematoda</taxon>
        <taxon>Chromadorea</taxon>
        <taxon>Rhabditida</taxon>
        <taxon>Spirurina</taxon>
        <taxon>Spiruromorpha</taxon>
        <taxon>Spiruroidea</taxon>
        <taxon>Gongylonematidae</taxon>
        <taxon>Gongylonema</taxon>
    </lineage>
</organism>
<keyword evidence="1" id="KW-1133">Transmembrane helix</keyword>
<evidence type="ECO:0000313" key="2">
    <source>
        <dbReference type="EMBL" id="VDK49107.1"/>
    </source>
</evidence>
<keyword evidence="1" id="KW-0472">Membrane</keyword>
<feature type="transmembrane region" description="Helical" evidence="1">
    <location>
        <begin position="22"/>
        <end position="44"/>
    </location>
</feature>
<evidence type="ECO:0000313" key="3">
    <source>
        <dbReference type="Proteomes" id="UP000271098"/>
    </source>
</evidence>
<gene>
    <name evidence="2" type="ORF">GPUH_LOCUS5109</name>
</gene>
<dbReference type="Proteomes" id="UP000271098">
    <property type="component" value="Unassembled WGS sequence"/>
</dbReference>
<proteinExistence type="predicted"/>
<keyword evidence="3" id="KW-1185">Reference proteome</keyword>
<protein>
    <submittedName>
        <fullName evidence="4">Ovule protein</fullName>
    </submittedName>
</protein>
<reference evidence="2 3" key="2">
    <citation type="submission" date="2018-11" db="EMBL/GenBank/DDBJ databases">
        <authorList>
            <consortium name="Pathogen Informatics"/>
        </authorList>
    </citation>
    <scope>NUCLEOTIDE SEQUENCE [LARGE SCALE GENOMIC DNA]</scope>
</reference>
<accession>A0A183D8R8</accession>
<sequence length="75" mass="8728">MDFVCKQLQTKKHHQNQDTVEVLLLAPVETLLLIPVGMLLLALLEALRRVREVSEQLQLLLQVMICFVHTNKFLY</sequence>